<evidence type="ECO:0000313" key="2">
    <source>
        <dbReference type="EMBL" id="KAJ8457710.1"/>
    </source>
</evidence>
<reference evidence="2" key="1">
    <citation type="submission" date="2022-11" db="EMBL/GenBank/DDBJ databases">
        <title>Genome Sequence of Cubamyces cubensis.</title>
        <authorList>
            <person name="Buettner E."/>
        </authorList>
    </citation>
    <scope>NUCLEOTIDE SEQUENCE</scope>
    <source>
        <strain evidence="2">MPL-01</strain>
    </source>
</reference>
<dbReference type="EMBL" id="JAPEVG010000533">
    <property type="protein sequence ID" value="KAJ8457710.1"/>
    <property type="molecule type" value="Genomic_DNA"/>
</dbReference>
<proteinExistence type="predicted"/>
<evidence type="ECO:0000313" key="3">
    <source>
        <dbReference type="Proteomes" id="UP001215151"/>
    </source>
</evidence>
<feature type="compositionally biased region" description="Acidic residues" evidence="1">
    <location>
        <begin position="68"/>
        <end position="90"/>
    </location>
</feature>
<comment type="caution">
    <text evidence="2">The sequence shown here is derived from an EMBL/GenBank/DDBJ whole genome shotgun (WGS) entry which is preliminary data.</text>
</comment>
<keyword evidence="3" id="KW-1185">Reference proteome</keyword>
<accession>A0AAD7TIA7</accession>
<evidence type="ECO:0000256" key="1">
    <source>
        <dbReference type="SAM" id="MobiDB-lite"/>
    </source>
</evidence>
<feature type="compositionally biased region" description="Basic and acidic residues" evidence="1">
    <location>
        <begin position="57"/>
        <end position="67"/>
    </location>
</feature>
<feature type="compositionally biased region" description="Polar residues" evidence="1">
    <location>
        <begin position="42"/>
        <end position="51"/>
    </location>
</feature>
<gene>
    <name evidence="2" type="ORF">ONZ51_g11366</name>
</gene>
<feature type="compositionally biased region" description="Basic and acidic residues" evidence="1">
    <location>
        <begin position="32"/>
        <end position="41"/>
    </location>
</feature>
<sequence length="252" mass="27239">MLTGCSDAAKEMLNGGGGDRKEATPGGTSPGEKPKVSDKTESTAAQPSEAQMNVDAGTKEGGGKNEGEGEGDDEDYGDDGDDEDGGDDGDDKGGDGSKRRQGGGEEGDGGEGSGIDWDEEEGDTLPIRYDAGPIPVPITPDAALVQFLTDLNTRIEEWGYMTDTQMYVAQCKEEYAAAKAGDNTWAAWTDEKGRWLNEADEILEEVNHFFREGWMEGLSSEVAGLLWQYISTMVWQMQYMTAFLQVYLDLEL</sequence>
<dbReference type="AlphaFoldDB" id="A0AAD7TIA7"/>
<organism evidence="2 3">
    <name type="scientific">Trametes cubensis</name>
    <dbReference type="NCBI Taxonomy" id="1111947"/>
    <lineage>
        <taxon>Eukaryota</taxon>
        <taxon>Fungi</taxon>
        <taxon>Dikarya</taxon>
        <taxon>Basidiomycota</taxon>
        <taxon>Agaricomycotina</taxon>
        <taxon>Agaricomycetes</taxon>
        <taxon>Polyporales</taxon>
        <taxon>Polyporaceae</taxon>
        <taxon>Trametes</taxon>
    </lineage>
</organism>
<feature type="region of interest" description="Disordered" evidence="1">
    <location>
        <begin position="1"/>
        <end position="120"/>
    </location>
</feature>
<name>A0AAD7TIA7_9APHY</name>
<protein>
    <submittedName>
        <fullName evidence="2">Uncharacterized protein</fullName>
    </submittedName>
</protein>
<dbReference type="Proteomes" id="UP001215151">
    <property type="component" value="Unassembled WGS sequence"/>
</dbReference>